<dbReference type="SMART" id="SM01383">
    <property type="entry name" value="Ribosomal_L2"/>
    <property type="match status" value="1"/>
</dbReference>
<dbReference type="Gene3D" id="4.10.950.10">
    <property type="entry name" value="Ribosomal protein L2, domain 3"/>
    <property type="match status" value="1"/>
</dbReference>
<dbReference type="InterPro" id="IPR002171">
    <property type="entry name" value="Ribosomal_uL2"/>
</dbReference>
<dbReference type="PANTHER" id="PTHR13691">
    <property type="entry name" value="RIBOSOMAL PROTEIN L2"/>
    <property type="match status" value="1"/>
</dbReference>
<dbReference type="InterPro" id="IPR012340">
    <property type="entry name" value="NA-bd_OB-fold"/>
</dbReference>
<evidence type="ECO:0000313" key="9">
    <source>
        <dbReference type="EMBL" id="OGC53999.1"/>
    </source>
</evidence>
<dbReference type="GO" id="GO:0015934">
    <property type="term" value="C:large ribosomal subunit"/>
    <property type="evidence" value="ECO:0007669"/>
    <property type="project" value="InterPro"/>
</dbReference>
<dbReference type="FunFam" id="4.10.950.10:FF:000001">
    <property type="entry name" value="50S ribosomal protein L2"/>
    <property type="match status" value="1"/>
</dbReference>
<dbReference type="FunFam" id="2.30.30.30:FF:000001">
    <property type="entry name" value="50S ribosomal protein L2"/>
    <property type="match status" value="1"/>
</dbReference>
<evidence type="ECO:0000313" key="10">
    <source>
        <dbReference type="Proteomes" id="UP000179005"/>
    </source>
</evidence>
<organism evidence="9 10">
    <name type="scientific">candidate division WWE3 bacterium RIFCSPHIGHO2_01_FULL_48_15</name>
    <dbReference type="NCBI Taxonomy" id="1802619"/>
    <lineage>
        <taxon>Bacteria</taxon>
        <taxon>Katanobacteria</taxon>
    </lineage>
</organism>
<comment type="similarity">
    <text evidence="1">Belongs to the universal ribosomal protein uL2 family.</text>
</comment>
<dbReference type="InterPro" id="IPR014726">
    <property type="entry name" value="Ribosomal_uL2_dom3"/>
</dbReference>
<evidence type="ECO:0000256" key="2">
    <source>
        <dbReference type="ARBA" id="ARBA00022980"/>
    </source>
</evidence>
<dbReference type="InterPro" id="IPR014722">
    <property type="entry name" value="Rib_uL2_dom2"/>
</dbReference>
<dbReference type="AlphaFoldDB" id="A0A1F4VA31"/>
<dbReference type="GO" id="GO:0002181">
    <property type="term" value="P:cytoplasmic translation"/>
    <property type="evidence" value="ECO:0007669"/>
    <property type="project" value="TreeGrafter"/>
</dbReference>
<evidence type="ECO:0000256" key="3">
    <source>
        <dbReference type="ARBA" id="ARBA00023274"/>
    </source>
</evidence>
<dbReference type="SUPFAM" id="SSF50104">
    <property type="entry name" value="Translation proteins SH3-like domain"/>
    <property type="match status" value="1"/>
</dbReference>
<evidence type="ECO:0000259" key="7">
    <source>
        <dbReference type="SMART" id="SM01382"/>
    </source>
</evidence>
<dbReference type="Pfam" id="PF00181">
    <property type="entry name" value="Ribosomal_L2_N"/>
    <property type="match status" value="1"/>
</dbReference>
<dbReference type="Proteomes" id="UP000179005">
    <property type="component" value="Unassembled WGS sequence"/>
</dbReference>
<protein>
    <recommendedName>
        <fullName evidence="4">Large ribosomal subunit protein uL2</fullName>
    </recommendedName>
    <alternativeName>
        <fullName evidence="5">50S ribosomal protein L2</fullName>
    </alternativeName>
</protein>
<dbReference type="Gene3D" id="2.30.30.30">
    <property type="match status" value="1"/>
</dbReference>
<dbReference type="SUPFAM" id="SSF50249">
    <property type="entry name" value="Nucleic acid-binding proteins"/>
    <property type="match status" value="1"/>
</dbReference>
<dbReference type="GO" id="GO:0003723">
    <property type="term" value="F:RNA binding"/>
    <property type="evidence" value="ECO:0007669"/>
    <property type="project" value="InterPro"/>
</dbReference>
<feature type="domain" description="Large ribosomal subunit protein uL2 C-terminal" evidence="7">
    <location>
        <begin position="120"/>
        <end position="249"/>
    </location>
</feature>
<dbReference type="InterPro" id="IPR008991">
    <property type="entry name" value="Translation_prot_SH3-like_sf"/>
</dbReference>
<feature type="compositionally biased region" description="Basic residues" evidence="6">
    <location>
        <begin position="253"/>
        <end position="273"/>
    </location>
</feature>
<name>A0A1F4VA31_UNCKA</name>
<keyword evidence="2 9" id="KW-0689">Ribosomal protein</keyword>
<dbReference type="GO" id="GO:0016740">
    <property type="term" value="F:transferase activity"/>
    <property type="evidence" value="ECO:0007669"/>
    <property type="project" value="InterPro"/>
</dbReference>
<dbReference type="STRING" id="1802619.A2797_00360"/>
<dbReference type="InterPro" id="IPR022666">
    <property type="entry name" value="Ribosomal_uL2_RNA-bd_dom"/>
</dbReference>
<accession>A0A1F4VA31</accession>
<keyword evidence="3" id="KW-0687">Ribonucleoprotein</keyword>
<dbReference type="PIRSF" id="PIRSF002158">
    <property type="entry name" value="Ribosomal_L2"/>
    <property type="match status" value="1"/>
</dbReference>
<feature type="region of interest" description="Disordered" evidence="6">
    <location>
        <begin position="217"/>
        <end position="273"/>
    </location>
</feature>
<evidence type="ECO:0000259" key="8">
    <source>
        <dbReference type="SMART" id="SM01383"/>
    </source>
</evidence>
<evidence type="ECO:0000256" key="5">
    <source>
        <dbReference type="ARBA" id="ARBA00035459"/>
    </source>
</evidence>
<feature type="domain" description="Large ribosomal subunit protein uL2 RNA-binding" evidence="8">
    <location>
        <begin position="39"/>
        <end position="114"/>
    </location>
</feature>
<evidence type="ECO:0000256" key="1">
    <source>
        <dbReference type="ARBA" id="ARBA00005636"/>
    </source>
</evidence>
<dbReference type="NCBIfam" id="TIGR01171">
    <property type="entry name" value="rplB_bact"/>
    <property type="match status" value="1"/>
</dbReference>
<sequence>MLLFPKERLSFLKSLQKAVRKDDMVKIKRLKLGRKRAVGRSLGKVTTRHKGGGEKRLWRPIDFERGKRGITAKVEAIEYDPNRSAKIARILFTDGERRYILLPEKLEVGAKVLSAVDAPAKVGNALPLEKIPVGTEVHNVELVPGKGGQLVRTAGSAAIVSAFEGKWTHLTMPSGEVRRIPAQSWATVGRLEGGERKLRRIGKAGTKRHMGVRPTVRGVAQNPSSHPHGGGEGRSGIGMSTPKTPWGKPAVGKTRKRFHTDKYIVQKRKRKNE</sequence>
<dbReference type="EMBL" id="MEVC01000025">
    <property type="protein sequence ID" value="OGC53999.1"/>
    <property type="molecule type" value="Genomic_DNA"/>
</dbReference>
<dbReference type="Gene3D" id="2.40.50.140">
    <property type="entry name" value="Nucleic acid-binding proteins"/>
    <property type="match status" value="1"/>
</dbReference>
<dbReference type="GO" id="GO:0003735">
    <property type="term" value="F:structural constituent of ribosome"/>
    <property type="evidence" value="ECO:0007669"/>
    <property type="project" value="InterPro"/>
</dbReference>
<gene>
    <name evidence="9" type="ORF">A2797_00360</name>
</gene>
<dbReference type="PANTHER" id="PTHR13691:SF5">
    <property type="entry name" value="LARGE RIBOSOMAL SUBUNIT PROTEIN UL2M"/>
    <property type="match status" value="1"/>
</dbReference>
<dbReference type="SMART" id="SM01382">
    <property type="entry name" value="Ribosomal_L2_C"/>
    <property type="match status" value="1"/>
</dbReference>
<evidence type="ECO:0000256" key="6">
    <source>
        <dbReference type="SAM" id="MobiDB-lite"/>
    </source>
</evidence>
<proteinExistence type="inferred from homology"/>
<evidence type="ECO:0000256" key="4">
    <source>
        <dbReference type="ARBA" id="ARBA00035242"/>
    </source>
</evidence>
<reference evidence="9 10" key="1">
    <citation type="journal article" date="2016" name="Nat. Commun.">
        <title>Thousands of microbial genomes shed light on interconnected biogeochemical processes in an aquifer system.</title>
        <authorList>
            <person name="Anantharaman K."/>
            <person name="Brown C.T."/>
            <person name="Hug L.A."/>
            <person name="Sharon I."/>
            <person name="Castelle C.J."/>
            <person name="Probst A.J."/>
            <person name="Thomas B.C."/>
            <person name="Singh A."/>
            <person name="Wilkins M.J."/>
            <person name="Karaoz U."/>
            <person name="Brodie E.L."/>
            <person name="Williams K.H."/>
            <person name="Hubbard S.S."/>
            <person name="Banfield J.F."/>
        </authorList>
    </citation>
    <scope>NUCLEOTIDE SEQUENCE [LARGE SCALE GENOMIC DNA]</scope>
</reference>
<dbReference type="Pfam" id="PF03947">
    <property type="entry name" value="Ribosomal_L2_C"/>
    <property type="match status" value="1"/>
</dbReference>
<comment type="caution">
    <text evidence="9">The sequence shown here is derived from an EMBL/GenBank/DDBJ whole genome shotgun (WGS) entry which is preliminary data.</text>
</comment>
<dbReference type="InterPro" id="IPR005880">
    <property type="entry name" value="Ribosomal_uL2_bac/org-type"/>
</dbReference>
<dbReference type="InterPro" id="IPR022669">
    <property type="entry name" value="Ribosomal_uL2_C"/>
</dbReference>